<evidence type="ECO:0000313" key="2">
    <source>
        <dbReference type="EMBL" id="GGA33722.1"/>
    </source>
</evidence>
<sequence length="152" mass="17966">MIAFVNDRRAVYGVEPICRVLPIAPSTYYRHVAERQHPDERCARAKRDEDLSLAIQRIWAEHFQVYDARKVWRQLRREGFTVARCTVERLMRRLGLQGVIRGRVVRTTFSDKTMLSPLNRMNRQFRAERPNQLWVAIIPTCRRGRASSTWPS</sequence>
<name>A0ABQ1FY60_9GAMM</name>
<dbReference type="Pfam" id="PF13276">
    <property type="entry name" value="HTH_21"/>
    <property type="match status" value="1"/>
</dbReference>
<comment type="caution">
    <text evidence="2">The sequence shown here is derived from an EMBL/GenBank/DDBJ whole genome shotgun (WGS) entry which is preliminary data.</text>
</comment>
<dbReference type="PANTHER" id="PTHR46889:SF4">
    <property type="entry name" value="TRANSPOSASE INSO FOR INSERTION SEQUENCE ELEMENT IS911B-RELATED"/>
    <property type="match status" value="1"/>
</dbReference>
<keyword evidence="3" id="KW-1185">Reference proteome</keyword>
<gene>
    <name evidence="2" type="ORF">GCM10010981_23330</name>
</gene>
<dbReference type="Proteomes" id="UP000620046">
    <property type="component" value="Unassembled WGS sequence"/>
</dbReference>
<organism evidence="2 3">
    <name type="scientific">Dyella nitratireducens</name>
    <dbReference type="NCBI Taxonomy" id="1849580"/>
    <lineage>
        <taxon>Bacteria</taxon>
        <taxon>Pseudomonadati</taxon>
        <taxon>Pseudomonadota</taxon>
        <taxon>Gammaproteobacteria</taxon>
        <taxon>Lysobacterales</taxon>
        <taxon>Rhodanobacteraceae</taxon>
        <taxon>Dyella</taxon>
    </lineage>
</organism>
<dbReference type="InterPro" id="IPR050900">
    <property type="entry name" value="Transposase_IS3/IS150/IS904"/>
</dbReference>
<reference evidence="3" key="1">
    <citation type="journal article" date="2019" name="Int. J. Syst. Evol. Microbiol.">
        <title>The Global Catalogue of Microorganisms (GCM) 10K type strain sequencing project: providing services to taxonomists for standard genome sequencing and annotation.</title>
        <authorList>
            <consortium name="The Broad Institute Genomics Platform"/>
            <consortium name="The Broad Institute Genome Sequencing Center for Infectious Disease"/>
            <person name="Wu L."/>
            <person name="Ma J."/>
        </authorList>
    </citation>
    <scope>NUCLEOTIDE SEQUENCE [LARGE SCALE GENOMIC DNA]</scope>
    <source>
        <strain evidence="3">CGMCC 1.15439</strain>
    </source>
</reference>
<feature type="domain" description="HTH-like" evidence="1">
    <location>
        <begin position="47"/>
        <end position="103"/>
    </location>
</feature>
<protein>
    <recommendedName>
        <fullName evidence="1">HTH-like domain-containing protein</fullName>
    </recommendedName>
</protein>
<dbReference type="InterPro" id="IPR025948">
    <property type="entry name" value="HTH-like_dom"/>
</dbReference>
<dbReference type="EMBL" id="BMJA01000002">
    <property type="protein sequence ID" value="GGA33722.1"/>
    <property type="molecule type" value="Genomic_DNA"/>
</dbReference>
<dbReference type="PANTHER" id="PTHR46889">
    <property type="entry name" value="TRANSPOSASE INSF FOR INSERTION SEQUENCE IS3B-RELATED"/>
    <property type="match status" value="1"/>
</dbReference>
<accession>A0ABQ1FY60</accession>
<evidence type="ECO:0000259" key="1">
    <source>
        <dbReference type="Pfam" id="PF13276"/>
    </source>
</evidence>
<proteinExistence type="predicted"/>
<evidence type="ECO:0000313" key="3">
    <source>
        <dbReference type="Proteomes" id="UP000620046"/>
    </source>
</evidence>